<accession>A0A6N3C5T8</accession>
<dbReference type="EMBL" id="CACRUX010000050">
    <property type="protein sequence ID" value="VYU12366.1"/>
    <property type="molecule type" value="Genomic_DNA"/>
</dbReference>
<protein>
    <submittedName>
        <fullName evidence="1">Uncharacterized protein</fullName>
    </submittedName>
</protein>
<evidence type="ECO:0000313" key="1">
    <source>
        <dbReference type="EMBL" id="VYU12366.1"/>
    </source>
</evidence>
<sequence>MNFKQNLASVLAGAYKLDYRWLQIKNHEIFIYKDVKNAAETPLALHFDPAFNAQVITLCEETVGSITEPILIDTILQAHCAAEAHEIYYDEKLYAEKAVAIRHKPNELTAILETGERYLLTLNGVVKTNPGDWVIRGVNGEEYPCDPEIFKMLYDVMDESKK</sequence>
<name>A0A6N3C5T8_9FIRM</name>
<dbReference type="RefSeq" id="WP_021842287.1">
    <property type="nucleotide sequence ID" value="NZ_CACRUX010000050.1"/>
</dbReference>
<proteinExistence type="predicted"/>
<organism evidence="1">
    <name type="scientific">Veillonella ratti</name>
    <dbReference type="NCBI Taxonomy" id="103892"/>
    <lineage>
        <taxon>Bacteria</taxon>
        <taxon>Bacillati</taxon>
        <taxon>Bacillota</taxon>
        <taxon>Negativicutes</taxon>
        <taxon>Veillonellales</taxon>
        <taxon>Veillonellaceae</taxon>
        <taxon>Veillonella</taxon>
    </lineage>
</organism>
<reference evidence="1" key="1">
    <citation type="submission" date="2019-11" db="EMBL/GenBank/DDBJ databases">
        <authorList>
            <person name="Feng L."/>
        </authorList>
    </citation>
    <scope>NUCLEOTIDE SEQUENCE</scope>
    <source>
        <strain evidence="1">VrattiLFYP33</strain>
    </source>
</reference>
<gene>
    <name evidence="1" type="ORF">VRLFYP33_00128</name>
</gene>
<dbReference type="AlphaFoldDB" id="A0A6N3C5T8"/>